<dbReference type="InterPro" id="IPR045851">
    <property type="entry name" value="AMP-bd_C_sf"/>
</dbReference>
<dbReference type="Proteomes" id="UP001331515">
    <property type="component" value="Unassembled WGS sequence"/>
</dbReference>
<dbReference type="Gene3D" id="3.30.300.30">
    <property type="match status" value="1"/>
</dbReference>
<keyword evidence="2" id="KW-0436">Ligase</keyword>
<name>A0AAN8EAP2_CHAGU</name>
<dbReference type="EC" id="6.2.1.3" evidence="4"/>
<evidence type="ECO:0000313" key="6">
    <source>
        <dbReference type="EMBL" id="KAK5935537.1"/>
    </source>
</evidence>
<evidence type="ECO:0000313" key="7">
    <source>
        <dbReference type="Proteomes" id="UP001331515"/>
    </source>
</evidence>
<comment type="similarity">
    <text evidence="1">Belongs to the ATP-dependent AMP-binding enzyme family.</text>
</comment>
<proteinExistence type="inferred from homology"/>
<dbReference type="Pfam" id="PF13193">
    <property type="entry name" value="AMP-binding_C"/>
    <property type="match status" value="1"/>
</dbReference>
<accession>A0AAN8EAP2</accession>
<dbReference type="InterPro" id="IPR025110">
    <property type="entry name" value="AMP-bd_C"/>
</dbReference>
<dbReference type="GO" id="GO:0044539">
    <property type="term" value="P:long-chain fatty acid import into cell"/>
    <property type="evidence" value="ECO:0007669"/>
    <property type="project" value="TreeGrafter"/>
</dbReference>
<dbReference type="EMBL" id="JAURVH010001513">
    <property type="protein sequence ID" value="KAK5935537.1"/>
    <property type="molecule type" value="Genomic_DNA"/>
</dbReference>
<evidence type="ECO:0000256" key="2">
    <source>
        <dbReference type="ARBA" id="ARBA00022598"/>
    </source>
</evidence>
<organism evidence="6 7">
    <name type="scientific">Champsocephalus gunnari</name>
    <name type="common">Mackerel icefish</name>
    <dbReference type="NCBI Taxonomy" id="52237"/>
    <lineage>
        <taxon>Eukaryota</taxon>
        <taxon>Metazoa</taxon>
        <taxon>Chordata</taxon>
        <taxon>Craniata</taxon>
        <taxon>Vertebrata</taxon>
        <taxon>Euteleostomi</taxon>
        <taxon>Actinopterygii</taxon>
        <taxon>Neopterygii</taxon>
        <taxon>Teleostei</taxon>
        <taxon>Neoteleostei</taxon>
        <taxon>Acanthomorphata</taxon>
        <taxon>Eupercaria</taxon>
        <taxon>Perciformes</taxon>
        <taxon>Notothenioidei</taxon>
        <taxon>Channichthyidae</taxon>
        <taxon>Champsocephalus</taxon>
    </lineage>
</organism>
<dbReference type="GO" id="GO:0005789">
    <property type="term" value="C:endoplasmic reticulum membrane"/>
    <property type="evidence" value="ECO:0007669"/>
    <property type="project" value="TreeGrafter"/>
</dbReference>
<dbReference type="GO" id="GO:0005886">
    <property type="term" value="C:plasma membrane"/>
    <property type="evidence" value="ECO:0007669"/>
    <property type="project" value="TreeGrafter"/>
</dbReference>
<keyword evidence="3" id="KW-0443">Lipid metabolism</keyword>
<evidence type="ECO:0000256" key="3">
    <source>
        <dbReference type="ARBA" id="ARBA00022832"/>
    </source>
</evidence>
<dbReference type="PANTHER" id="PTHR43107:SF4">
    <property type="entry name" value="LONG-CHAIN FATTY ACID TRANSPORT PROTEIN 2"/>
    <property type="match status" value="1"/>
</dbReference>
<sequence length="117" mass="13327">MLDFVEEANVYGVKVPGHEGRVGMAAVKLKENMDFDTKAVYQHVKNYLPSYARPRFVRLQDAVVVTGTFKQMKVKLGHEGFDPNAISDPLFYLEDNNNYVPMTQQIFNSITDGQIRL</sequence>
<protein>
    <recommendedName>
        <fullName evidence="4">long-chain-fatty-acid--CoA ligase</fullName>
        <ecNumber evidence="4">6.2.1.3</ecNumber>
    </recommendedName>
</protein>
<dbReference type="PANTHER" id="PTHR43107">
    <property type="entry name" value="LONG-CHAIN FATTY ACID TRANSPORT PROTEIN"/>
    <property type="match status" value="1"/>
</dbReference>
<reference evidence="6 7" key="1">
    <citation type="journal article" date="2023" name="Mol. Biol. Evol.">
        <title>Genomics of Secondarily Temperate Adaptation in the Only Non-Antarctic Icefish.</title>
        <authorList>
            <person name="Rivera-Colon A.G."/>
            <person name="Rayamajhi N."/>
            <person name="Minhas B.F."/>
            <person name="Madrigal G."/>
            <person name="Bilyk K.T."/>
            <person name="Yoon V."/>
            <person name="Hune M."/>
            <person name="Gregory S."/>
            <person name="Cheng C.H.C."/>
            <person name="Catchen J.M."/>
        </authorList>
    </citation>
    <scope>NUCLEOTIDE SEQUENCE [LARGE SCALE GENOMIC DNA]</scope>
    <source>
        <tissue evidence="6">White muscle</tissue>
    </source>
</reference>
<evidence type="ECO:0000259" key="5">
    <source>
        <dbReference type="Pfam" id="PF13193"/>
    </source>
</evidence>
<dbReference type="SUPFAM" id="SSF56801">
    <property type="entry name" value="Acetyl-CoA synthetase-like"/>
    <property type="match status" value="1"/>
</dbReference>
<feature type="domain" description="AMP-binding enzyme C-terminal" evidence="5">
    <location>
        <begin position="3"/>
        <end position="70"/>
    </location>
</feature>
<keyword evidence="3" id="KW-0276">Fatty acid metabolism</keyword>
<keyword evidence="7" id="KW-1185">Reference proteome</keyword>
<evidence type="ECO:0000256" key="4">
    <source>
        <dbReference type="ARBA" id="ARBA00026121"/>
    </source>
</evidence>
<comment type="caution">
    <text evidence="6">The sequence shown here is derived from an EMBL/GenBank/DDBJ whole genome shotgun (WGS) entry which is preliminary data.</text>
</comment>
<evidence type="ECO:0000256" key="1">
    <source>
        <dbReference type="ARBA" id="ARBA00006432"/>
    </source>
</evidence>
<gene>
    <name evidence="6" type="ORF">CgunFtcFv8_020891</name>
</gene>
<dbReference type="GO" id="GO:0005324">
    <property type="term" value="F:long-chain fatty acid transmembrane transporter activity"/>
    <property type="evidence" value="ECO:0007669"/>
    <property type="project" value="TreeGrafter"/>
</dbReference>
<dbReference type="GO" id="GO:0004467">
    <property type="term" value="F:long-chain fatty acid-CoA ligase activity"/>
    <property type="evidence" value="ECO:0007669"/>
    <property type="project" value="UniProtKB-EC"/>
</dbReference>
<dbReference type="AlphaFoldDB" id="A0AAN8EAP2"/>